<evidence type="ECO:0000256" key="10">
    <source>
        <dbReference type="SAM" id="Phobius"/>
    </source>
</evidence>
<keyword evidence="10" id="KW-1133">Transmembrane helix</keyword>
<evidence type="ECO:0000256" key="6">
    <source>
        <dbReference type="ARBA" id="ARBA00022842"/>
    </source>
</evidence>
<dbReference type="SUPFAM" id="SSF52540">
    <property type="entry name" value="P-loop containing nucleoside triphosphate hydrolases"/>
    <property type="match status" value="1"/>
</dbReference>
<evidence type="ECO:0000256" key="5">
    <source>
        <dbReference type="ARBA" id="ARBA00022840"/>
    </source>
</evidence>
<dbReference type="InterPro" id="IPR003593">
    <property type="entry name" value="AAA+_ATPase"/>
</dbReference>
<dbReference type="EnsemblPlants" id="Kaladp0009s0021.1.v1.1">
    <property type="protein sequence ID" value="Kaladp0009s0021.1.v1.1.CDS.1"/>
    <property type="gene ID" value="Kaladp0009s0021.v1.1"/>
</dbReference>
<dbReference type="SMART" id="SM00382">
    <property type="entry name" value="AAA"/>
    <property type="match status" value="1"/>
</dbReference>
<comment type="catalytic activity">
    <reaction evidence="7">
        <text>ATP + H2O = ADP + phosphate + H(+)</text>
        <dbReference type="Rhea" id="RHEA:13065"/>
        <dbReference type="ChEBI" id="CHEBI:15377"/>
        <dbReference type="ChEBI" id="CHEBI:15378"/>
        <dbReference type="ChEBI" id="CHEBI:30616"/>
        <dbReference type="ChEBI" id="CHEBI:43474"/>
        <dbReference type="ChEBI" id="CHEBI:456216"/>
    </reaction>
</comment>
<dbReference type="FunFam" id="3.40.50.300:FF:001122">
    <property type="entry name" value="AAA-ATPase ASD, mitochondrial"/>
    <property type="match status" value="1"/>
</dbReference>
<dbReference type="GO" id="GO:0005524">
    <property type="term" value="F:ATP binding"/>
    <property type="evidence" value="ECO:0007669"/>
    <property type="project" value="UniProtKB-KW"/>
</dbReference>
<evidence type="ECO:0000313" key="13">
    <source>
        <dbReference type="Proteomes" id="UP000594263"/>
    </source>
</evidence>
<dbReference type="Proteomes" id="UP000594263">
    <property type="component" value="Unplaced"/>
</dbReference>
<dbReference type="AlphaFoldDB" id="A0A7N0REI9"/>
<dbReference type="InterPro" id="IPR003959">
    <property type="entry name" value="ATPase_AAA_core"/>
</dbReference>
<evidence type="ECO:0000256" key="3">
    <source>
        <dbReference type="ARBA" id="ARBA00022741"/>
    </source>
</evidence>
<evidence type="ECO:0000256" key="2">
    <source>
        <dbReference type="ARBA" id="ARBA00007448"/>
    </source>
</evidence>
<keyword evidence="5 8" id="KW-0067">ATP-binding</keyword>
<organism evidence="12 13">
    <name type="scientific">Kalanchoe fedtschenkoi</name>
    <name type="common">Lavender scallops</name>
    <name type="synonym">South American air plant</name>
    <dbReference type="NCBI Taxonomy" id="63787"/>
    <lineage>
        <taxon>Eukaryota</taxon>
        <taxon>Viridiplantae</taxon>
        <taxon>Streptophyta</taxon>
        <taxon>Embryophyta</taxon>
        <taxon>Tracheophyta</taxon>
        <taxon>Spermatophyta</taxon>
        <taxon>Magnoliopsida</taxon>
        <taxon>eudicotyledons</taxon>
        <taxon>Gunneridae</taxon>
        <taxon>Pentapetalae</taxon>
        <taxon>Saxifragales</taxon>
        <taxon>Crassulaceae</taxon>
        <taxon>Kalanchoe</taxon>
    </lineage>
</organism>
<reference evidence="12" key="1">
    <citation type="submission" date="2021-01" db="UniProtKB">
        <authorList>
            <consortium name="EnsemblPlants"/>
        </authorList>
    </citation>
    <scope>IDENTIFICATION</scope>
</reference>
<dbReference type="OMA" id="SHNMWRS"/>
<dbReference type="Gramene" id="Kaladp0009s0021.1.v1.1">
    <property type="protein sequence ID" value="Kaladp0009s0021.1.v1.1.CDS.1"/>
    <property type="gene ID" value="Kaladp0009s0021.v1.1"/>
</dbReference>
<dbReference type="InterPro" id="IPR050747">
    <property type="entry name" value="Mitochondrial_chaperone_BCS1"/>
</dbReference>
<dbReference type="Pfam" id="PF25568">
    <property type="entry name" value="AAA_lid_At3g28540"/>
    <property type="match status" value="1"/>
</dbReference>
<feature type="compositionally biased region" description="Basic and acidic residues" evidence="9">
    <location>
        <begin position="466"/>
        <end position="479"/>
    </location>
</feature>
<comment type="similarity">
    <text evidence="2">Belongs to the AAA ATPase family. BCS1 subfamily.</text>
</comment>
<keyword evidence="10" id="KW-0812">Transmembrane</keyword>
<evidence type="ECO:0000256" key="8">
    <source>
        <dbReference type="RuleBase" id="RU003651"/>
    </source>
</evidence>
<keyword evidence="10" id="KW-0472">Membrane</keyword>
<evidence type="ECO:0000256" key="7">
    <source>
        <dbReference type="ARBA" id="ARBA00049360"/>
    </source>
</evidence>
<dbReference type="PROSITE" id="PS00674">
    <property type="entry name" value="AAA"/>
    <property type="match status" value="1"/>
</dbReference>
<evidence type="ECO:0000313" key="12">
    <source>
        <dbReference type="EnsemblPlants" id="Kaladp0009s0021.1.v1.1.CDS.1"/>
    </source>
</evidence>
<dbReference type="InterPro" id="IPR025753">
    <property type="entry name" value="AAA_N_dom"/>
</dbReference>
<comment type="cofactor">
    <cofactor evidence="1">
        <name>Mg(2+)</name>
        <dbReference type="ChEBI" id="CHEBI:18420"/>
    </cofactor>
</comment>
<name>A0A7N0REI9_KALFE</name>
<dbReference type="Gene3D" id="6.10.280.40">
    <property type="match status" value="1"/>
</dbReference>
<feature type="region of interest" description="Disordered" evidence="9">
    <location>
        <begin position="466"/>
        <end position="506"/>
    </location>
</feature>
<feature type="transmembrane region" description="Helical" evidence="10">
    <location>
        <begin position="7"/>
        <end position="25"/>
    </location>
</feature>
<dbReference type="InterPro" id="IPR058017">
    <property type="entry name" value="At3g28540-like_C"/>
</dbReference>
<dbReference type="Pfam" id="PF00004">
    <property type="entry name" value="AAA"/>
    <property type="match status" value="1"/>
</dbReference>
<protein>
    <recommendedName>
        <fullName evidence="11">AAA+ ATPase domain-containing protein</fullName>
    </recommendedName>
</protein>
<sequence>MEAVREYWIQISSAIASFMFVWATLQDLYPIQMVRYQLERVWCKVEAYFDPYVHIRFNEYIGYRRSEAFAAIETYLGSKSISQAKELKGHVVKHTQNLVLTMGEAEDLREIFRGRKLWWASRKTKPEGQAISFYPQSDTARRYYKLTFRKEDREVVTGEYLSYVLEQGKAMQLRSQQRRLYTNNPSSQWYDCKKNLWSHVAFQHPSTFDTLAMDSAKKAEIVKDLTAFSEGREYYERVGKAWKRGYLLHGPPGTGKSTMIAAIANFMKYDIYDLELTAVMDNMELRKLLTETSSKSIIVIEDIDCSIDLTGDRKKKRSSSNSATSAAGQFLGLEKAGSNDQNESKVTLSGLLNFIDGLWSACGSERIIIFTTNHLDRLDPALIRRGRMDLHIEMSYCTFEAFKVLAKNYTGLESHALFDKIGRMLPEVEMSPADVAEQLMARSKHVDADECLGGLVRALEAAKIKQRAEKGKKRREERPGGSNRPLNRIRNILGWKRQKSSSENKS</sequence>
<evidence type="ECO:0000256" key="1">
    <source>
        <dbReference type="ARBA" id="ARBA00001946"/>
    </source>
</evidence>
<dbReference type="InterPro" id="IPR003960">
    <property type="entry name" value="ATPase_AAA_CS"/>
</dbReference>
<evidence type="ECO:0000259" key="11">
    <source>
        <dbReference type="SMART" id="SM00382"/>
    </source>
</evidence>
<proteinExistence type="inferred from homology"/>
<dbReference type="GO" id="GO:0016887">
    <property type="term" value="F:ATP hydrolysis activity"/>
    <property type="evidence" value="ECO:0007669"/>
    <property type="project" value="InterPro"/>
</dbReference>
<evidence type="ECO:0000256" key="4">
    <source>
        <dbReference type="ARBA" id="ARBA00022801"/>
    </source>
</evidence>
<keyword evidence="6" id="KW-0460">Magnesium</keyword>
<dbReference type="PANTHER" id="PTHR23070">
    <property type="entry name" value="BCS1 AAA-TYPE ATPASE"/>
    <property type="match status" value="1"/>
</dbReference>
<dbReference type="CDD" id="cd19510">
    <property type="entry name" value="RecA-like_BCS1"/>
    <property type="match status" value="1"/>
</dbReference>
<dbReference type="GO" id="GO:0006950">
    <property type="term" value="P:response to stress"/>
    <property type="evidence" value="ECO:0007669"/>
    <property type="project" value="UniProtKB-ARBA"/>
</dbReference>
<dbReference type="Gene3D" id="3.40.50.300">
    <property type="entry name" value="P-loop containing nucleotide triphosphate hydrolases"/>
    <property type="match status" value="1"/>
</dbReference>
<keyword evidence="13" id="KW-1185">Reference proteome</keyword>
<dbReference type="InterPro" id="IPR027417">
    <property type="entry name" value="P-loop_NTPase"/>
</dbReference>
<keyword evidence="4" id="KW-0378">Hydrolase</keyword>
<keyword evidence="3 8" id="KW-0547">Nucleotide-binding</keyword>
<feature type="domain" description="AAA+ ATPase" evidence="11">
    <location>
        <begin position="242"/>
        <end position="398"/>
    </location>
</feature>
<evidence type="ECO:0000256" key="9">
    <source>
        <dbReference type="SAM" id="MobiDB-lite"/>
    </source>
</evidence>
<accession>A0A7N0REI9</accession>
<dbReference type="Pfam" id="PF14363">
    <property type="entry name" value="AAA_assoc"/>
    <property type="match status" value="1"/>
</dbReference>